<dbReference type="Gene3D" id="3.40.50.2020">
    <property type="match status" value="1"/>
</dbReference>
<dbReference type="SUPFAM" id="SSF53271">
    <property type="entry name" value="PRTase-like"/>
    <property type="match status" value="1"/>
</dbReference>
<protein>
    <submittedName>
        <fullName evidence="3">Phosphoribosyltransferase</fullName>
    </submittedName>
</protein>
<dbReference type="InterPro" id="IPR000836">
    <property type="entry name" value="PRTase_dom"/>
</dbReference>
<evidence type="ECO:0000256" key="1">
    <source>
        <dbReference type="SAM" id="Phobius"/>
    </source>
</evidence>
<dbReference type="EMBL" id="DXCV01000061">
    <property type="protein sequence ID" value="HIY88843.1"/>
    <property type="molecule type" value="Genomic_DNA"/>
</dbReference>
<gene>
    <name evidence="3" type="ORF">H9824_09090</name>
</gene>
<keyword evidence="1" id="KW-0812">Transmembrane</keyword>
<reference evidence="3" key="2">
    <citation type="submission" date="2021-04" db="EMBL/GenBank/DDBJ databases">
        <authorList>
            <person name="Gilroy R."/>
        </authorList>
    </citation>
    <scope>NUCLEOTIDE SEQUENCE</scope>
    <source>
        <strain evidence="3">Gambia2-208</strain>
    </source>
</reference>
<keyword evidence="3" id="KW-0808">Transferase</keyword>
<name>A0A9D1ZJ26_9BACE</name>
<accession>A0A9D1ZJ26</accession>
<comment type="caution">
    <text evidence="3">The sequence shown here is derived from an EMBL/GenBank/DDBJ whole genome shotgun (WGS) entry which is preliminary data.</text>
</comment>
<keyword evidence="3" id="KW-0328">Glycosyltransferase</keyword>
<dbReference type="GO" id="GO:0016757">
    <property type="term" value="F:glycosyltransferase activity"/>
    <property type="evidence" value="ECO:0007669"/>
    <property type="project" value="UniProtKB-KW"/>
</dbReference>
<feature type="transmembrane region" description="Helical" evidence="1">
    <location>
        <begin position="6"/>
        <end position="26"/>
    </location>
</feature>
<organism evidence="3 4">
    <name type="scientific">Candidatus Bacteroides pullicola</name>
    <dbReference type="NCBI Taxonomy" id="2838475"/>
    <lineage>
        <taxon>Bacteria</taxon>
        <taxon>Pseudomonadati</taxon>
        <taxon>Bacteroidota</taxon>
        <taxon>Bacteroidia</taxon>
        <taxon>Bacteroidales</taxon>
        <taxon>Bacteroidaceae</taxon>
        <taxon>Bacteroides</taxon>
    </lineage>
</organism>
<dbReference type="CDD" id="cd06223">
    <property type="entry name" value="PRTases_typeI"/>
    <property type="match status" value="1"/>
</dbReference>
<evidence type="ECO:0000259" key="2">
    <source>
        <dbReference type="Pfam" id="PF00156"/>
    </source>
</evidence>
<proteinExistence type="predicted"/>
<keyword evidence="1" id="KW-0472">Membrane</keyword>
<feature type="domain" description="Phosphoribosyltransferase" evidence="2">
    <location>
        <begin position="201"/>
        <end position="248"/>
    </location>
</feature>
<dbReference type="Pfam" id="PF00156">
    <property type="entry name" value="Pribosyltran"/>
    <property type="match status" value="1"/>
</dbReference>
<dbReference type="Proteomes" id="UP000886851">
    <property type="component" value="Unassembled WGS sequence"/>
</dbReference>
<dbReference type="InterPro" id="IPR029057">
    <property type="entry name" value="PRTase-like"/>
</dbReference>
<evidence type="ECO:0000313" key="4">
    <source>
        <dbReference type="Proteomes" id="UP000886851"/>
    </source>
</evidence>
<evidence type="ECO:0000313" key="3">
    <source>
        <dbReference type="EMBL" id="HIY88843.1"/>
    </source>
</evidence>
<sequence>MDEVTFRLAGLLFIGWSMLLLAYAGFWKRRAGMAYYHAAAQASDDKERKELAMRGVLAGNKDAARLYAIMQPDEFSTRYPDKAFKRKGVRCVFHHFYYPKRYEMYLDFEQCCACKDVLDFKDGQADGVDFFSSGIARLNPNSGTVILFMPCSAGWKYWRRFKGMSNHIRCQCPDLTSGISYLKYTGERQSLHLQKGRADIQMEKNYELTENLKGKEVIIVDDLLTTGKSLKAFKEEVEKKGGKVVGAIFAAHTFEMPTRMEIFIHALFSYWEHRNEER</sequence>
<keyword evidence="1" id="KW-1133">Transmembrane helix</keyword>
<dbReference type="AlphaFoldDB" id="A0A9D1ZJ26"/>
<reference evidence="3" key="1">
    <citation type="journal article" date="2021" name="PeerJ">
        <title>Extensive microbial diversity within the chicken gut microbiome revealed by metagenomics and culture.</title>
        <authorList>
            <person name="Gilroy R."/>
            <person name="Ravi A."/>
            <person name="Getino M."/>
            <person name="Pursley I."/>
            <person name="Horton D.L."/>
            <person name="Alikhan N.F."/>
            <person name="Baker D."/>
            <person name="Gharbi K."/>
            <person name="Hall N."/>
            <person name="Watson M."/>
            <person name="Adriaenssens E.M."/>
            <person name="Foster-Nyarko E."/>
            <person name="Jarju S."/>
            <person name="Secka A."/>
            <person name="Antonio M."/>
            <person name="Oren A."/>
            <person name="Chaudhuri R.R."/>
            <person name="La Ragione R."/>
            <person name="Hildebrand F."/>
            <person name="Pallen M.J."/>
        </authorList>
    </citation>
    <scope>NUCLEOTIDE SEQUENCE</scope>
    <source>
        <strain evidence="3">Gambia2-208</strain>
    </source>
</reference>